<dbReference type="GO" id="GO:0005737">
    <property type="term" value="C:cytoplasm"/>
    <property type="evidence" value="ECO:0007669"/>
    <property type="project" value="TreeGrafter"/>
</dbReference>
<sequence length="566" mass="63624">MVLGVSEDADERTLKKAYYKLSLKWHPDRNHGNEEEAAETFKGIQAAYAVLADPQEKAFYDRHKADIMYGKATDLSTDTALNLWSYFRRDCYNEFNDQPDGFYTVYGKVFATLLAEEEVARAHDKDKQVKPLTLPVFGDSAEGTARVKAFYDRWLSFSTIKPFGHADKWDPRHYKDEGRRVRRLVDKENEKQRDKARANFDSEVRTFVRFVQKRDPRYAVYLNEQQLRKMERAEARERAKEERKAREAQEEVERQQQAEERKRLLQQRIEEVDLHAAQTGLMDADMIAEEWGQKPRGKGEMDERDREEEEGPGTEVEEYEPIPVDIQAQGCAWVDGVYHCCICGKSAKGMKTLGQFKSHAQSKKHRAKAKAVKSASVTVPTSVSPPATKAPVTAPEQEDSDDDWDTRKRGKGKKKGKKKGKGSAAVTPAPAPAPVVETEDSDDDWDTKRRGKGKKKGKKKGRGQAQMASAQVAATPATPAPEGGEGDDTPLVVGGEAPAVDTASPAPEGEGEEEVPVQGMSKKAKRRAKNKRKNELKCRVCGEVFPSKNKMFDHLKNSGHATAYFN</sequence>
<dbReference type="InterPro" id="IPR001623">
    <property type="entry name" value="DnaJ_domain"/>
</dbReference>
<feature type="compositionally biased region" description="Basic residues" evidence="2">
    <location>
        <begin position="522"/>
        <end position="532"/>
    </location>
</feature>
<dbReference type="InterPro" id="IPR036869">
    <property type="entry name" value="J_dom_sf"/>
</dbReference>
<feature type="domain" description="C2H2-type" evidence="4">
    <location>
        <begin position="536"/>
        <end position="561"/>
    </location>
</feature>
<evidence type="ECO:0000313" key="6">
    <source>
        <dbReference type="Proteomes" id="UP000265618"/>
    </source>
</evidence>
<protein>
    <recommendedName>
        <fullName evidence="7">J domain-containing protein</fullName>
    </recommendedName>
</protein>
<evidence type="ECO:0000256" key="2">
    <source>
        <dbReference type="SAM" id="MobiDB-lite"/>
    </source>
</evidence>
<dbReference type="PANTHER" id="PTHR44029">
    <property type="entry name" value="DNAJ HOMOLOG SUBFAMILY C MEMBER 21"/>
    <property type="match status" value="1"/>
</dbReference>
<dbReference type="EMBL" id="BDIP01002278">
    <property type="protein sequence ID" value="GIQ86039.1"/>
    <property type="molecule type" value="Genomic_DNA"/>
</dbReference>
<dbReference type="SMART" id="SM00355">
    <property type="entry name" value="ZnF_C2H2"/>
    <property type="match status" value="2"/>
</dbReference>
<proteinExistence type="predicted"/>
<dbReference type="PROSITE" id="PS00028">
    <property type="entry name" value="ZINC_FINGER_C2H2_1"/>
    <property type="match status" value="1"/>
</dbReference>
<feature type="region of interest" description="Disordered" evidence="2">
    <location>
        <begin position="290"/>
        <end position="321"/>
    </location>
</feature>
<evidence type="ECO:0000256" key="1">
    <source>
        <dbReference type="PROSITE-ProRule" id="PRU00042"/>
    </source>
</evidence>
<keyword evidence="1" id="KW-0863">Zinc-finger</keyword>
<dbReference type="InterPro" id="IPR051964">
    <property type="entry name" value="Chaperone_stress_response"/>
</dbReference>
<dbReference type="PROSITE" id="PS00636">
    <property type="entry name" value="DNAJ_1"/>
    <property type="match status" value="1"/>
</dbReference>
<keyword evidence="1" id="KW-0862">Zinc</keyword>
<dbReference type="PROSITE" id="PS50076">
    <property type="entry name" value="DNAJ_2"/>
    <property type="match status" value="1"/>
</dbReference>
<feature type="compositionally biased region" description="Acidic residues" evidence="2">
    <location>
        <begin position="305"/>
        <end position="320"/>
    </location>
</feature>
<evidence type="ECO:0000259" key="3">
    <source>
        <dbReference type="PROSITE" id="PS50076"/>
    </source>
</evidence>
<dbReference type="PROSITE" id="PS50157">
    <property type="entry name" value="ZINC_FINGER_C2H2_2"/>
    <property type="match status" value="1"/>
</dbReference>
<feature type="region of interest" description="Disordered" evidence="2">
    <location>
        <begin position="358"/>
        <end position="535"/>
    </location>
</feature>
<dbReference type="OrthoDB" id="552049at2759"/>
<feature type="compositionally biased region" description="Low complexity" evidence="2">
    <location>
        <begin position="463"/>
        <end position="481"/>
    </location>
</feature>
<comment type="caution">
    <text evidence="5">The sequence shown here is derived from an EMBL/GenBank/DDBJ whole genome shotgun (WGS) entry which is preliminary data.</text>
</comment>
<evidence type="ECO:0000313" key="5">
    <source>
        <dbReference type="EMBL" id="GIQ86039.1"/>
    </source>
</evidence>
<feature type="domain" description="J" evidence="3">
    <location>
        <begin position="1"/>
        <end position="64"/>
    </location>
</feature>
<gene>
    <name evidence="5" type="ORF">KIPB_007814</name>
</gene>
<keyword evidence="6" id="KW-1185">Reference proteome</keyword>
<keyword evidence="1" id="KW-0479">Metal-binding</keyword>
<dbReference type="SMART" id="SM00271">
    <property type="entry name" value="DnaJ"/>
    <property type="match status" value="1"/>
</dbReference>
<feature type="compositionally biased region" description="Low complexity" evidence="2">
    <location>
        <begin position="372"/>
        <end position="389"/>
    </location>
</feature>
<dbReference type="InterPro" id="IPR013087">
    <property type="entry name" value="Znf_C2H2_type"/>
</dbReference>
<dbReference type="PRINTS" id="PR00625">
    <property type="entry name" value="JDOMAIN"/>
</dbReference>
<dbReference type="Pfam" id="PF00226">
    <property type="entry name" value="DnaJ"/>
    <property type="match status" value="1"/>
</dbReference>
<reference evidence="5 6" key="1">
    <citation type="journal article" date="2018" name="PLoS ONE">
        <title>The draft genome of Kipferlia bialata reveals reductive genome evolution in fornicate parasites.</title>
        <authorList>
            <person name="Tanifuji G."/>
            <person name="Takabayashi S."/>
            <person name="Kume K."/>
            <person name="Takagi M."/>
            <person name="Nakayama T."/>
            <person name="Kamikawa R."/>
            <person name="Inagaki Y."/>
            <person name="Hashimoto T."/>
        </authorList>
    </citation>
    <scope>NUCLEOTIDE SEQUENCE [LARGE SCALE GENOMIC DNA]</scope>
    <source>
        <strain evidence="5">NY0173</strain>
    </source>
</reference>
<dbReference type="Pfam" id="PF21884">
    <property type="entry name" value="ZUO1-like_ZHD"/>
    <property type="match status" value="1"/>
</dbReference>
<dbReference type="PANTHER" id="PTHR44029:SF1">
    <property type="entry name" value="DNAJ HOMOLOG SUBFAMILY C MEMBER 21"/>
    <property type="match status" value="1"/>
</dbReference>
<dbReference type="InterPro" id="IPR054076">
    <property type="entry name" value="ZUO1-like_ZHD"/>
</dbReference>
<feature type="compositionally biased region" description="Basic residues" evidence="2">
    <location>
        <begin position="408"/>
        <end position="421"/>
    </location>
</feature>
<name>A0A9K3GJD5_9EUKA</name>
<feature type="compositionally biased region" description="Basic and acidic residues" evidence="2">
    <location>
        <begin position="291"/>
        <end position="304"/>
    </location>
</feature>
<organism evidence="5 6">
    <name type="scientific">Kipferlia bialata</name>
    <dbReference type="NCBI Taxonomy" id="797122"/>
    <lineage>
        <taxon>Eukaryota</taxon>
        <taxon>Metamonada</taxon>
        <taxon>Carpediemonas-like organisms</taxon>
        <taxon>Kipferlia</taxon>
    </lineage>
</organism>
<accession>A0A9K3GJD5</accession>
<feature type="region of interest" description="Disordered" evidence="2">
    <location>
        <begin position="233"/>
        <end position="254"/>
    </location>
</feature>
<dbReference type="SUPFAM" id="SSF46565">
    <property type="entry name" value="Chaperone J-domain"/>
    <property type="match status" value="1"/>
</dbReference>
<dbReference type="AlphaFoldDB" id="A0A9K3GJD5"/>
<feature type="compositionally biased region" description="Basic residues" evidence="2">
    <location>
        <begin position="449"/>
        <end position="462"/>
    </location>
</feature>
<dbReference type="InterPro" id="IPR018253">
    <property type="entry name" value="DnaJ_domain_CS"/>
</dbReference>
<feature type="compositionally biased region" description="Basic residues" evidence="2">
    <location>
        <begin position="360"/>
        <end position="371"/>
    </location>
</feature>
<dbReference type="CDD" id="cd06257">
    <property type="entry name" value="DnaJ"/>
    <property type="match status" value="1"/>
</dbReference>
<dbReference type="Proteomes" id="UP000265618">
    <property type="component" value="Unassembled WGS sequence"/>
</dbReference>
<dbReference type="Gene3D" id="1.10.287.110">
    <property type="entry name" value="DnaJ domain"/>
    <property type="match status" value="1"/>
</dbReference>
<evidence type="ECO:0000259" key="4">
    <source>
        <dbReference type="PROSITE" id="PS50157"/>
    </source>
</evidence>
<dbReference type="GO" id="GO:0008270">
    <property type="term" value="F:zinc ion binding"/>
    <property type="evidence" value="ECO:0007669"/>
    <property type="project" value="UniProtKB-KW"/>
</dbReference>
<evidence type="ECO:0008006" key="7">
    <source>
        <dbReference type="Google" id="ProtNLM"/>
    </source>
</evidence>